<dbReference type="GO" id="GO:0003729">
    <property type="term" value="F:mRNA binding"/>
    <property type="evidence" value="ECO:0007669"/>
    <property type="project" value="InterPro"/>
</dbReference>
<dbReference type="PANTHER" id="PTHR15921">
    <property type="entry name" value="PRE-MRNA CLEAVAGE COMPLEX II"/>
    <property type="match status" value="1"/>
</dbReference>
<dbReference type="GeneID" id="9807826"/>
<sequence length="410" mass="48287">MSMEFADSRKKRKSRFDQKPECSSECSCYVPPPKLLYLSPTFLKAPSTPSSDTPFYTESISGNGPEKRNFEVNTIVNLNELLTPRICLLLESMRNSHVPDYLREHLLTPESPPTEEGANQHIDVCPEENVADEETIALYTATREEKYEETDEQVIFAAWIEFCEIMRARGLPPTAIRNHNYKKFMRGPPIVKKANMYRNMGGCKRCRYRNMQQYGNNFSERSEDDIWKSCTVRYTMECHRNQSAIDDLFRKRPDLCTFCKFKLNDPFLRKKESQDHVDSHVKEGLKDIPGKMKWQDEESRKTHREWYPSTEEWLVKKKVPETVENSEEADQVTDVMTNGLQRRKCQVCREQLEEYYDNEWETWRFKNSVGINRKVIHKRCLGDLEQSENNLKDELTTTFSKEEMICIKID</sequence>
<dbReference type="Proteomes" id="UP000008281">
    <property type="component" value="Unassembled WGS sequence"/>
</dbReference>
<gene>
    <name evidence="2" type="ORF">CRE_15267</name>
</gene>
<dbReference type="GO" id="GO:0006369">
    <property type="term" value="P:termination of RNA polymerase II transcription"/>
    <property type="evidence" value="ECO:0007669"/>
    <property type="project" value="InterPro"/>
</dbReference>
<protein>
    <submittedName>
        <fullName evidence="2">Uncharacterized protein</fullName>
    </submittedName>
</protein>
<evidence type="ECO:0000313" key="2">
    <source>
        <dbReference type="EMBL" id="EFO98248.1"/>
    </source>
</evidence>
<dbReference type="STRING" id="31234.E3MBY7"/>
<dbReference type="GO" id="GO:0005737">
    <property type="term" value="C:cytoplasm"/>
    <property type="evidence" value="ECO:0007669"/>
    <property type="project" value="TreeGrafter"/>
</dbReference>
<dbReference type="GO" id="GO:0000993">
    <property type="term" value="F:RNA polymerase II complex binding"/>
    <property type="evidence" value="ECO:0007669"/>
    <property type="project" value="InterPro"/>
</dbReference>
<evidence type="ECO:0000313" key="3">
    <source>
        <dbReference type="Proteomes" id="UP000008281"/>
    </source>
</evidence>
<dbReference type="InParanoid" id="E3MBY7"/>
<name>E3MBY7_CAERE</name>
<dbReference type="EMBL" id="DS268434">
    <property type="protein sequence ID" value="EFO98248.1"/>
    <property type="molecule type" value="Genomic_DNA"/>
</dbReference>
<accession>E3MBY7</accession>
<proteinExistence type="predicted"/>
<dbReference type="RefSeq" id="XP_003106306.2">
    <property type="nucleotide sequence ID" value="XM_003106258.2"/>
</dbReference>
<dbReference type="AlphaFoldDB" id="E3MBY7"/>
<evidence type="ECO:0000256" key="1">
    <source>
        <dbReference type="SAM" id="MobiDB-lite"/>
    </source>
</evidence>
<dbReference type="InterPro" id="IPR045154">
    <property type="entry name" value="PCF11-like"/>
</dbReference>
<dbReference type="PANTHER" id="PTHR15921:SF3">
    <property type="entry name" value="PRE-MRNA CLEAVAGE COMPLEX 2 PROTEIN PCF11"/>
    <property type="match status" value="1"/>
</dbReference>
<dbReference type="GO" id="GO:0031124">
    <property type="term" value="P:mRNA 3'-end processing"/>
    <property type="evidence" value="ECO:0007669"/>
    <property type="project" value="InterPro"/>
</dbReference>
<dbReference type="GO" id="GO:0005849">
    <property type="term" value="C:mRNA cleavage factor complex"/>
    <property type="evidence" value="ECO:0007669"/>
    <property type="project" value="TreeGrafter"/>
</dbReference>
<dbReference type="eggNOG" id="KOG2071">
    <property type="taxonomic scope" value="Eukaryota"/>
</dbReference>
<organism evidence="3">
    <name type="scientific">Caenorhabditis remanei</name>
    <name type="common">Caenorhabditis vulgaris</name>
    <dbReference type="NCBI Taxonomy" id="31234"/>
    <lineage>
        <taxon>Eukaryota</taxon>
        <taxon>Metazoa</taxon>
        <taxon>Ecdysozoa</taxon>
        <taxon>Nematoda</taxon>
        <taxon>Chromadorea</taxon>
        <taxon>Rhabditida</taxon>
        <taxon>Rhabditina</taxon>
        <taxon>Rhabditomorpha</taxon>
        <taxon>Rhabditoidea</taxon>
        <taxon>Rhabditidae</taxon>
        <taxon>Peloderinae</taxon>
        <taxon>Caenorhabditis</taxon>
    </lineage>
</organism>
<feature type="region of interest" description="Disordered" evidence="1">
    <location>
        <begin position="1"/>
        <end position="22"/>
    </location>
</feature>
<dbReference type="HOGENOM" id="CLU_671298_0_0_1"/>
<dbReference type="CTD" id="9807826"/>
<keyword evidence="3" id="KW-1185">Reference proteome</keyword>
<dbReference type="KEGG" id="crq:GCK72_025705"/>
<dbReference type="OrthoDB" id="343582at2759"/>
<reference evidence="2" key="1">
    <citation type="submission" date="2007-07" db="EMBL/GenBank/DDBJ databases">
        <title>PCAP assembly of the Caenorhabditis remanei genome.</title>
        <authorList>
            <consortium name="The Caenorhabditis remanei Sequencing Consortium"/>
            <person name="Wilson R.K."/>
        </authorList>
    </citation>
    <scope>NUCLEOTIDE SEQUENCE [LARGE SCALE GENOMIC DNA]</scope>
    <source>
        <strain evidence="2">PB4641</strain>
    </source>
</reference>